<dbReference type="GO" id="GO:0045197">
    <property type="term" value="P:establishment or maintenance of epithelial cell apical/basal polarity"/>
    <property type="evidence" value="ECO:0007669"/>
    <property type="project" value="TreeGrafter"/>
</dbReference>
<keyword evidence="1" id="KW-0433">Leucine-rich repeat</keyword>
<dbReference type="SMART" id="SM00369">
    <property type="entry name" value="LRR_TYP"/>
    <property type="match status" value="13"/>
</dbReference>
<feature type="region of interest" description="Disordered" evidence="3">
    <location>
        <begin position="526"/>
        <end position="594"/>
    </location>
</feature>
<dbReference type="InterPro" id="IPR050614">
    <property type="entry name" value="Synaptic_Scaffolding_LAP-MAGUK"/>
</dbReference>
<dbReference type="GO" id="GO:0005912">
    <property type="term" value="C:adherens junction"/>
    <property type="evidence" value="ECO:0007669"/>
    <property type="project" value="TreeGrafter"/>
</dbReference>
<evidence type="ECO:0000256" key="1">
    <source>
        <dbReference type="ARBA" id="ARBA00022614"/>
    </source>
</evidence>
<dbReference type="InterPro" id="IPR001611">
    <property type="entry name" value="Leu-rich_rpt"/>
</dbReference>
<dbReference type="SMART" id="SM00364">
    <property type="entry name" value="LRR_BAC"/>
    <property type="match status" value="11"/>
</dbReference>
<dbReference type="GO" id="GO:0097120">
    <property type="term" value="P:receptor localization to synapse"/>
    <property type="evidence" value="ECO:0007669"/>
    <property type="project" value="TreeGrafter"/>
</dbReference>
<evidence type="ECO:0000313" key="5">
    <source>
        <dbReference type="EMBL" id="KAH3866966.1"/>
    </source>
</evidence>
<dbReference type="PROSITE" id="PS51450">
    <property type="entry name" value="LRR"/>
    <property type="match status" value="5"/>
</dbReference>
<dbReference type="Gene3D" id="3.80.10.10">
    <property type="entry name" value="Ribonuclease Inhibitor"/>
    <property type="match status" value="2"/>
</dbReference>
<reference evidence="5" key="1">
    <citation type="journal article" date="2019" name="bioRxiv">
        <title>The Genome of the Zebra Mussel, Dreissena polymorpha: A Resource for Invasive Species Research.</title>
        <authorList>
            <person name="McCartney M.A."/>
            <person name="Auch B."/>
            <person name="Kono T."/>
            <person name="Mallez S."/>
            <person name="Zhang Y."/>
            <person name="Obille A."/>
            <person name="Becker A."/>
            <person name="Abrahante J.E."/>
            <person name="Garbe J."/>
            <person name="Badalamenti J.P."/>
            <person name="Herman A."/>
            <person name="Mangelson H."/>
            <person name="Liachko I."/>
            <person name="Sullivan S."/>
            <person name="Sone E.D."/>
            <person name="Koren S."/>
            <person name="Silverstein K.A.T."/>
            <person name="Beckman K.B."/>
            <person name="Gohl D.M."/>
        </authorList>
    </citation>
    <scope>NUCLEOTIDE SEQUENCE</scope>
    <source>
        <strain evidence="5">Duluth1</strain>
        <tissue evidence="5">Whole animal</tissue>
    </source>
</reference>
<keyword evidence="6" id="KW-1185">Reference proteome</keyword>
<dbReference type="Pfam" id="PF00560">
    <property type="entry name" value="LRR_1"/>
    <property type="match status" value="1"/>
</dbReference>
<feature type="domain" description="Disease resistance R13L4/SHOC-2-like LRR" evidence="4">
    <location>
        <begin position="312"/>
        <end position="393"/>
    </location>
</feature>
<name>A0A9D4M1Z8_DREPO</name>
<dbReference type="InterPro" id="IPR055414">
    <property type="entry name" value="LRR_R13L4/SHOC2-like"/>
</dbReference>
<evidence type="ECO:0000259" key="4">
    <source>
        <dbReference type="Pfam" id="PF23598"/>
    </source>
</evidence>
<dbReference type="EMBL" id="JAIWYP010000002">
    <property type="protein sequence ID" value="KAH3866966.1"/>
    <property type="molecule type" value="Genomic_DNA"/>
</dbReference>
<dbReference type="GO" id="GO:0019901">
    <property type="term" value="F:protein kinase binding"/>
    <property type="evidence" value="ECO:0007669"/>
    <property type="project" value="TreeGrafter"/>
</dbReference>
<dbReference type="InterPro" id="IPR032675">
    <property type="entry name" value="LRR_dom_sf"/>
</dbReference>
<dbReference type="InterPro" id="IPR025875">
    <property type="entry name" value="Leu-rich_rpt_4"/>
</dbReference>
<dbReference type="FunFam" id="3.80.10.10:FF:001164">
    <property type="entry name" value="GH01279p"/>
    <property type="match status" value="1"/>
</dbReference>
<evidence type="ECO:0000256" key="3">
    <source>
        <dbReference type="SAM" id="MobiDB-lite"/>
    </source>
</evidence>
<dbReference type="PRINTS" id="PR00019">
    <property type="entry name" value="LEURICHRPT"/>
</dbReference>
<dbReference type="SMART" id="SM00365">
    <property type="entry name" value="LRR_SD22"/>
    <property type="match status" value="7"/>
</dbReference>
<dbReference type="AlphaFoldDB" id="A0A9D4M1Z8"/>
<accession>A0A9D4M1Z8</accession>
<reference evidence="5" key="2">
    <citation type="submission" date="2020-11" db="EMBL/GenBank/DDBJ databases">
        <authorList>
            <person name="McCartney M.A."/>
            <person name="Auch B."/>
            <person name="Kono T."/>
            <person name="Mallez S."/>
            <person name="Becker A."/>
            <person name="Gohl D.M."/>
            <person name="Silverstein K.A.T."/>
            <person name="Koren S."/>
            <person name="Bechman K.B."/>
            <person name="Herman A."/>
            <person name="Abrahante J.E."/>
            <person name="Garbe J."/>
        </authorList>
    </citation>
    <scope>NUCLEOTIDE SEQUENCE</scope>
    <source>
        <strain evidence="5">Duluth1</strain>
        <tissue evidence="5">Whole animal</tissue>
    </source>
</reference>
<dbReference type="InterPro" id="IPR003591">
    <property type="entry name" value="Leu-rich_rpt_typical-subtyp"/>
</dbReference>
<dbReference type="Proteomes" id="UP000828390">
    <property type="component" value="Unassembled WGS sequence"/>
</dbReference>
<feature type="domain" description="Disease resistance R13L4/SHOC-2-like LRR" evidence="4">
    <location>
        <begin position="44"/>
        <end position="123"/>
    </location>
</feature>
<dbReference type="Pfam" id="PF13855">
    <property type="entry name" value="LRR_8"/>
    <property type="match status" value="1"/>
</dbReference>
<dbReference type="GO" id="GO:0043113">
    <property type="term" value="P:receptor clustering"/>
    <property type="evidence" value="ECO:0007669"/>
    <property type="project" value="TreeGrafter"/>
</dbReference>
<dbReference type="SUPFAM" id="SSF52058">
    <property type="entry name" value="L domain-like"/>
    <property type="match status" value="2"/>
</dbReference>
<evidence type="ECO:0000313" key="6">
    <source>
        <dbReference type="Proteomes" id="UP000828390"/>
    </source>
</evidence>
<dbReference type="GO" id="GO:0098609">
    <property type="term" value="P:cell-cell adhesion"/>
    <property type="evidence" value="ECO:0007669"/>
    <property type="project" value="TreeGrafter"/>
</dbReference>
<sequence>MENATEEDLTSSDLKRIPESVIENKHVVKLLLDFNEIEFLPEEFGLLTSLKTFSASGNNFTALPDSIGDLVNLEDLDLNENRLSKLPDSFCKLDKLKSLKLKSNILETLPDNFGELISLQLFHCDENALRKLPKTFGLLENLFELDLCSNVIESLLEGFGMLKSLQVLNLSNNKISNIPESFGNLPNLVSLDLSSNNVKNLPSNFKSSHCIQKIYIESNVLQTLPDWFSELDSLVEISIQDNQLQGQALSDKFPCHSQNLKHLDISGNFMSKLPSELGAMKKIEFIHLGSVIGELERRNFQNGNWLAEIPDSICELVNLRELHLDENQINDLPAEFGKLVSLEILDLGQNLLHVLPESFGRLSSLRICMLSKNHLMWLPSNFGDLSALEDLRLDDNEIAELPKSFCKLTKLKTLDLFSNRLTEVPSALQHLKNLVRLDIESNDFSLPLTEIPMIITKTRYPERDPSLKDNWRGRARQDLPYLQNVIKVSTENVSIPDFEAPPSDLPFNEDFLARAAMRSMSIWRSHADTTQDRRPFRRKTRPPSFNAAFSYEEDDDDKGSSGDADSVDNEEGVGSCDSRGSGSDYDNIHNPDDEFEPPVYVEAKKWSGYKPPEPPFTGTHVSVKMQLEETENWEEEIEQNIQQHGTYNSPVVYIDPLKIYYPPIDNGLFTFVPVDLHERDYIKRPENYAVEENQFENCDSDETEDVRVDPVF</sequence>
<gene>
    <name evidence="5" type="ORF">DPMN_030090</name>
</gene>
<dbReference type="PANTHER" id="PTHR23119">
    <property type="entry name" value="DISCS LARGE"/>
    <property type="match status" value="1"/>
</dbReference>
<dbReference type="GO" id="GO:0016323">
    <property type="term" value="C:basolateral plasma membrane"/>
    <property type="evidence" value="ECO:0007669"/>
    <property type="project" value="TreeGrafter"/>
</dbReference>
<dbReference type="Pfam" id="PF12799">
    <property type="entry name" value="LRR_4"/>
    <property type="match status" value="1"/>
</dbReference>
<comment type="caution">
    <text evidence="5">The sequence shown here is derived from an EMBL/GenBank/DDBJ whole genome shotgun (WGS) entry which is preliminary data.</text>
</comment>
<evidence type="ECO:0000256" key="2">
    <source>
        <dbReference type="ARBA" id="ARBA00022737"/>
    </source>
</evidence>
<organism evidence="5 6">
    <name type="scientific">Dreissena polymorpha</name>
    <name type="common">Zebra mussel</name>
    <name type="synonym">Mytilus polymorpha</name>
    <dbReference type="NCBI Taxonomy" id="45954"/>
    <lineage>
        <taxon>Eukaryota</taxon>
        <taxon>Metazoa</taxon>
        <taxon>Spiralia</taxon>
        <taxon>Lophotrochozoa</taxon>
        <taxon>Mollusca</taxon>
        <taxon>Bivalvia</taxon>
        <taxon>Autobranchia</taxon>
        <taxon>Heteroconchia</taxon>
        <taxon>Euheterodonta</taxon>
        <taxon>Imparidentia</taxon>
        <taxon>Neoheterodontei</taxon>
        <taxon>Myida</taxon>
        <taxon>Dreissenoidea</taxon>
        <taxon>Dreissenidae</taxon>
        <taxon>Dreissena</taxon>
    </lineage>
</organism>
<protein>
    <recommendedName>
        <fullName evidence="4">Disease resistance R13L4/SHOC-2-like LRR domain-containing protein</fullName>
    </recommendedName>
</protein>
<keyword evidence="2" id="KW-0677">Repeat</keyword>
<dbReference type="Pfam" id="PF23598">
    <property type="entry name" value="LRR_14"/>
    <property type="match status" value="2"/>
</dbReference>
<proteinExistence type="predicted"/>
<dbReference type="PANTHER" id="PTHR23119:SF44">
    <property type="entry name" value="PROTEIN LAP4"/>
    <property type="match status" value="1"/>
</dbReference>
<dbReference type="OrthoDB" id="2021138at2759"/>